<evidence type="ECO:0000313" key="3">
    <source>
        <dbReference type="Proteomes" id="UP000244092"/>
    </source>
</evidence>
<feature type="transmembrane region" description="Helical" evidence="1">
    <location>
        <begin position="83"/>
        <end position="101"/>
    </location>
</feature>
<reference evidence="2 3" key="1">
    <citation type="submission" date="2018-04" db="EMBL/GenBank/DDBJ databases">
        <title>Genomic Encyclopedia of Archaeal and Bacterial Type Strains, Phase II (KMG-II): from individual species to whole genera.</title>
        <authorList>
            <person name="Goeker M."/>
        </authorList>
    </citation>
    <scope>NUCLEOTIDE SEQUENCE [LARGE SCALE GENOMIC DNA]</scope>
    <source>
        <strain evidence="2 3">DSM 12244</strain>
    </source>
</reference>
<feature type="transmembrane region" description="Helical" evidence="1">
    <location>
        <begin position="56"/>
        <end position="74"/>
    </location>
</feature>
<protein>
    <recommendedName>
        <fullName evidence="4">Intracellular septation protein A</fullName>
    </recommendedName>
</protein>
<evidence type="ECO:0008006" key="4">
    <source>
        <dbReference type="Google" id="ProtNLM"/>
    </source>
</evidence>
<evidence type="ECO:0000313" key="2">
    <source>
        <dbReference type="EMBL" id="PTX73409.1"/>
    </source>
</evidence>
<accession>A0A2T6CD24</accession>
<name>A0A2T6CD24_9RHOB</name>
<organism evidence="2 3">
    <name type="scientific">Sulfitobacter mediterraneus</name>
    <dbReference type="NCBI Taxonomy" id="83219"/>
    <lineage>
        <taxon>Bacteria</taxon>
        <taxon>Pseudomonadati</taxon>
        <taxon>Pseudomonadota</taxon>
        <taxon>Alphaproteobacteria</taxon>
        <taxon>Rhodobacterales</taxon>
        <taxon>Roseobacteraceae</taxon>
        <taxon>Sulfitobacter</taxon>
    </lineage>
</organism>
<keyword evidence="1" id="KW-0472">Membrane</keyword>
<keyword evidence="1" id="KW-0812">Transmembrane</keyword>
<dbReference type="EMBL" id="QBKU01000007">
    <property type="protein sequence ID" value="PTX73409.1"/>
    <property type="molecule type" value="Genomic_DNA"/>
</dbReference>
<keyword evidence="1" id="KW-1133">Transmembrane helix</keyword>
<proteinExistence type="predicted"/>
<dbReference type="OrthoDB" id="7860152at2"/>
<feature type="transmembrane region" description="Helical" evidence="1">
    <location>
        <begin position="155"/>
        <end position="175"/>
    </location>
</feature>
<dbReference type="AlphaFoldDB" id="A0A2T6CD24"/>
<gene>
    <name evidence="2" type="ORF">C8N31_107110</name>
</gene>
<evidence type="ECO:0000256" key="1">
    <source>
        <dbReference type="SAM" id="Phobius"/>
    </source>
</evidence>
<comment type="caution">
    <text evidence="2">The sequence shown here is derived from an EMBL/GenBank/DDBJ whole genome shotgun (WGS) entry which is preliminary data.</text>
</comment>
<dbReference type="Proteomes" id="UP000244092">
    <property type="component" value="Unassembled WGS sequence"/>
</dbReference>
<sequence length="185" mass="20602">MPVIFLGSWTALQAVHVQDSIAFVWAGVLAQAAQIWSTLPVTVRRHRFTFGRASYATSRAMAILLCFLSLQIWWSEPWLSQRLVSIYCALYATLMALGVWGDSDIINRFAPVSKDSDAPLDFRRHLLKLYAMVAILVIATNETLIALDTALGTRVVTLSILPIALHYFFAITLLLTHPPLDDSDA</sequence>